<accession>A0A1G5SJG0</accession>
<dbReference type="Proteomes" id="UP000198729">
    <property type="component" value="Unassembled WGS sequence"/>
</dbReference>
<proteinExistence type="predicted"/>
<dbReference type="RefSeq" id="WP_090287562.1">
    <property type="nucleotide sequence ID" value="NZ_FMWO01000068.1"/>
</dbReference>
<organism evidence="1 2">
    <name type="scientific">Nitrosomonas mobilis</name>
    <dbReference type="NCBI Taxonomy" id="51642"/>
    <lineage>
        <taxon>Bacteria</taxon>
        <taxon>Pseudomonadati</taxon>
        <taxon>Pseudomonadota</taxon>
        <taxon>Betaproteobacteria</taxon>
        <taxon>Nitrosomonadales</taxon>
        <taxon>Nitrosomonadaceae</taxon>
        <taxon>Nitrosomonas</taxon>
    </lineage>
</organism>
<dbReference type="EMBL" id="FMWO01000068">
    <property type="protein sequence ID" value="SCZ86499.1"/>
    <property type="molecule type" value="Genomic_DNA"/>
</dbReference>
<name>A0A1G5SJG0_9PROT</name>
<dbReference type="AlphaFoldDB" id="A0A1G5SJG0"/>
<evidence type="ECO:0000313" key="2">
    <source>
        <dbReference type="Proteomes" id="UP000198729"/>
    </source>
</evidence>
<evidence type="ECO:0000313" key="1">
    <source>
        <dbReference type="EMBL" id="SCZ86499.1"/>
    </source>
</evidence>
<protein>
    <submittedName>
        <fullName evidence="1">Uncharacterized protein</fullName>
    </submittedName>
</protein>
<dbReference type="STRING" id="51642.NSMM_590003"/>
<keyword evidence="2" id="KW-1185">Reference proteome</keyword>
<dbReference type="OrthoDB" id="8563062at2"/>
<gene>
    <name evidence="1" type="ORF">NSMM_590003</name>
</gene>
<sequence length="101" mass="11515">MLFTYSSEGLLTMLNAFYKIKFFDLPTRYNLRQSVFLKEDGSIGTSVLRMVDTASTTVCFSIRNYEKCITYSSDGPRDLEEFTQQIFAKANRLANASAPEE</sequence>
<reference evidence="1 2" key="1">
    <citation type="submission" date="2016-10" db="EMBL/GenBank/DDBJ databases">
        <authorList>
            <person name="de Groot N.N."/>
        </authorList>
    </citation>
    <scope>NUCLEOTIDE SEQUENCE [LARGE SCALE GENOMIC DNA]</scope>
    <source>
        <strain evidence="1">1</strain>
    </source>
</reference>